<accession>A0A1N6UNN9</accession>
<evidence type="ECO:0000313" key="3">
    <source>
        <dbReference type="Proteomes" id="UP000186895"/>
    </source>
</evidence>
<gene>
    <name evidence="2" type="ORF">SAMN05421647_107111</name>
</gene>
<sequence>MTTDQKTDNQRVPRDFSARSEEEQQLFLTDTWCDHCQQLGLGMREPEEYELFGMVFIEGRCCQCGEPVLTELTEDDFDDE</sequence>
<dbReference type="AlphaFoldDB" id="A0A1N6UNN9"/>
<dbReference type="RefSeq" id="WP_076463915.1">
    <property type="nucleotide sequence ID" value="NZ_FTMN01000007.1"/>
</dbReference>
<proteinExistence type="predicted"/>
<name>A0A1N6UNN9_9GAMM</name>
<dbReference type="eggNOG" id="ENOG50330JM">
    <property type="taxonomic scope" value="Bacteria"/>
</dbReference>
<dbReference type="EMBL" id="FTMN01000007">
    <property type="protein sequence ID" value="SIQ66916.1"/>
    <property type="molecule type" value="Genomic_DNA"/>
</dbReference>
<evidence type="ECO:0000256" key="1">
    <source>
        <dbReference type="SAM" id="MobiDB-lite"/>
    </source>
</evidence>
<reference evidence="2 3" key="1">
    <citation type="submission" date="2017-01" db="EMBL/GenBank/DDBJ databases">
        <authorList>
            <person name="Mah S.A."/>
            <person name="Swanson W.J."/>
            <person name="Moy G.W."/>
            <person name="Vacquier V.D."/>
        </authorList>
    </citation>
    <scope>NUCLEOTIDE SEQUENCE [LARGE SCALE GENOMIC DNA]</scope>
    <source>
        <strain evidence="2 3">DSM 7027</strain>
    </source>
</reference>
<organism evidence="2 3">
    <name type="scientific">Marinobacterium stanieri</name>
    <dbReference type="NCBI Taxonomy" id="49186"/>
    <lineage>
        <taxon>Bacteria</taxon>
        <taxon>Pseudomonadati</taxon>
        <taxon>Pseudomonadota</taxon>
        <taxon>Gammaproteobacteria</taxon>
        <taxon>Oceanospirillales</taxon>
        <taxon>Oceanospirillaceae</taxon>
        <taxon>Marinobacterium</taxon>
    </lineage>
</organism>
<protein>
    <submittedName>
        <fullName evidence="2">Uncharacterized protein</fullName>
    </submittedName>
</protein>
<feature type="region of interest" description="Disordered" evidence="1">
    <location>
        <begin position="1"/>
        <end position="20"/>
    </location>
</feature>
<dbReference type="Proteomes" id="UP000186895">
    <property type="component" value="Unassembled WGS sequence"/>
</dbReference>
<dbReference type="STRING" id="49186.SAMN05421647_107111"/>
<keyword evidence="3" id="KW-1185">Reference proteome</keyword>
<evidence type="ECO:0000313" key="2">
    <source>
        <dbReference type="EMBL" id="SIQ66916.1"/>
    </source>
</evidence>